<dbReference type="Pfam" id="PF01965">
    <property type="entry name" value="DJ-1_PfpI"/>
    <property type="match status" value="1"/>
</dbReference>
<gene>
    <name evidence="2" type="ORF">ACFONA_07665</name>
</gene>
<dbReference type="Gene3D" id="3.40.50.880">
    <property type="match status" value="1"/>
</dbReference>
<dbReference type="InterPro" id="IPR029062">
    <property type="entry name" value="Class_I_gatase-like"/>
</dbReference>
<reference evidence="3" key="1">
    <citation type="journal article" date="2019" name="Int. J. Syst. Evol. Microbiol.">
        <title>The Global Catalogue of Microorganisms (GCM) 10K type strain sequencing project: providing services to taxonomists for standard genome sequencing and annotation.</title>
        <authorList>
            <consortium name="The Broad Institute Genomics Platform"/>
            <consortium name="The Broad Institute Genome Sequencing Center for Infectious Disease"/>
            <person name="Wu L."/>
            <person name="Ma J."/>
        </authorList>
    </citation>
    <scope>NUCLEOTIDE SEQUENCE [LARGE SCALE GENOMIC DNA]</scope>
    <source>
        <strain evidence="3">KCTC 42739</strain>
    </source>
</reference>
<organism evidence="2 3">
    <name type="scientific">Sphingomonas hylomeconis</name>
    <dbReference type="NCBI Taxonomy" id="1395958"/>
    <lineage>
        <taxon>Bacteria</taxon>
        <taxon>Pseudomonadati</taxon>
        <taxon>Pseudomonadota</taxon>
        <taxon>Alphaproteobacteria</taxon>
        <taxon>Sphingomonadales</taxon>
        <taxon>Sphingomonadaceae</taxon>
        <taxon>Sphingomonas</taxon>
    </lineage>
</organism>
<keyword evidence="3" id="KW-1185">Reference proteome</keyword>
<evidence type="ECO:0000313" key="3">
    <source>
        <dbReference type="Proteomes" id="UP001595713"/>
    </source>
</evidence>
<dbReference type="PANTHER" id="PTHR43130">
    <property type="entry name" value="ARAC-FAMILY TRANSCRIPTIONAL REGULATOR"/>
    <property type="match status" value="1"/>
</dbReference>
<dbReference type="EMBL" id="JBHRXP010000002">
    <property type="protein sequence ID" value="MFC3580041.1"/>
    <property type="molecule type" value="Genomic_DNA"/>
</dbReference>
<dbReference type="Proteomes" id="UP001595713">
    <property type="component" value="Unassembled WGS sequence"/>
</dbReference>
<comment type="caution">
    <text evidence="2">The sequence shown here is derived from an EMBL/GenBank/DDBJ whole genome shotgun (WGS) entry which is preliminary data.</text>
</comment>
<dbReference type="SUPFAM" id="SSF52317">
    <property type="entry name" value="Class I glutamine amidotransferase-like"/>
    <property type="match status" value="1"/>
</dbReference>
<evidence type="ECO:0000313" key="2">
    <source>
        <dbReference type="EMBL" id="MFC3580041.1"/>
    </source>
</evidence>
<dbReference type="PANTHER" id="PTHR43130:SF3">
    <property type="entry name" value="HTH-TYPE TRANSCRIPTIONAL REGULATOR RV1931C"/>
    <property type="match status" value="1"/>
</dbReference>
<evidence type="ECO:0000259" key="1">
    <source>
        <dbReference type="Pfam" id="PF01965"/>
    </source>
</evidence>
<accession>A0ABV7SUP2</accession>
<sequence length="292" mass="30971">MAPTASEPIAPYRARFGRQRPIIAIVGVNSGTELTDYVVVPAVVKRNDPTLLTWIKQQAAKGGTLVSICDGALVLAQSGVLDGHRATAHWATADYRRKHYPQVNWIADRRYVADGRIVSSAGISAAIPTSLALVEAIAGHERAAIVAAQVGAPDWSPAHDSHRFAPRFGRNLRAFATTQYLNGWLHKATAIGVAVAPGADEITVALTADAYSRTGRAKAFALGGSTAPILTRHGLTLLPDRTDPKAVDRIVALATGKSAATLDRVLAEIARLYGKQTAFGVALDLEYPGYHG</sequence>
<name>A0ABV7SUP2_9SPHN</name>
<proteinExistence type="predicted"/>
<protein>
    <submittedName>
        <fullName evidence="2">DJ-1/PfpI family protein</fullName>
    </submittedName>
</protein>
<dbReference type="RefSeq" id="WP_261293083.1">
    <property type="nucleotide sequence ID" value="NZ_JANQBK010000003.1"/>
</dbReference>
<dbReference type="InterPro" id="IPR002818">
    <property type="entry name" value="DJ-1/PfpI"/>
</dbReference>
<dbReference type="InterPro" id="IPR052158">
    <property type="entry name" value="INH-QAR"/>
</dbReference>
<feature type="domain" description="DJ-1/PfpI" evidence="1">
    <location>
        <begin position="46"/>
        <end position="135"/>
    </location>
</feature>